<dbReference type="OrthoDB" id="10264753at2759"/>
<dbReference type="InterPro" id="IPR002130">
    <property type="entry name" value="Cyclophilin-type_PPIase_dom"/>
</dbReference>
<accession>W2RSD0</accession>
<dbReference type="InterPro" id="IPR015943">
    <property type="entry name" value="WD40/YVTN_repeat-like_dom_sf"/>
</dbReference>
<dbReference type="PANTHER" id="PTHR45625:SF4">
    <property type="entry name" value="PEPTIDYLPROLYL ISOMERASE DOMAIN AND WD REPEAT-CONTAINING PROTEIN 1"/>
    <property type="match status" value="1"/>
</dbReference>
<keyword evidence="3" id="KW-0853">WD repeat</keyword>
<proteinExistence type="predicted"/>
<sequence length="620" mass="68720">MSENGTRKRSRSLHDEGDSDSSDDDFGPAPALPSSAAPKKKRKLAYESLYVNALPKGTRYSKSLMHKEQLSTVVVAPSPADFVITTSVDGVVKFWKKVAAGIEFAKEYQAHDGKILGSAVSQDGGMFASSGDEDDRTIKLFDVITFDLLSIFALDQPATCLCWVHRRGASPLLAAAVGKSIRIYDGRGENQKPLHTLSNLHRAEVVAMAYNPAYDCVVSADAGGMVEYWQPSGSYEKPENVFEMKSKTNLFDFKKAKSVPYALAISPSGHQLATLSFPDRRIRLFDFPSAKLHRSYDESLDTLTAMQQAGTAAVKLENVEFGRRMATEQALDSSATRARINLVFDESSNFLLYGSLHGIKVVNTLTNRVMRIYGRDEPFRALSLAFYQGAPQRKELTTVAMAASDNPLLEEAQERDPILFATGYGKPRFYMFTNDEEPSKTSRDVYNEKPKHTGKQKVAEEKKAEMGTSAVLHTNMGDIFLRLFPDKAPLAVENFTTHARTGYYNNTIFHRVIRKFMIQGGDPLGDGTGGESIWGKDFKDEITDLKHDKPYTLSMANAGPGTNASQFFITTAEAPWLDGKHTVFGRVWRGMEVVHAIENVRVAKEKPEEDIKIVSIEVES</sequence>
<dbReference type="HOGENOM" id="CLU_012062_31_0_1"/>
<dbReference type="PROSITE" id="PS00170">
    <property type="entry name" value="CSA_PPIASE_1"/>
    <property type="match status" value="1"/>
</dbReference>
<feature type="domain" description="PPIase cyclophilin-type" evidence="10">
    <location>
        <begin position="466"/>
        <end position="618"/>
    </location>
</feature>
<evidence type="ECO:0000256" key="2">
    <source>
        <dbReference type="ARBA" id="ARBA00013194"/>
    </source>
</evidence>
<feature type="compositionally biased region" description="Acidic residues" evidence="9">
    <location>
        <begin position="17"/>
        <end position="26"/>
    </location>
</feature>
<dbReference type="FunFam" id="2.40.100.10:FF:000003">
    <property type="entry name" value="Peptidylprolyl isomerase domain and WD repeat-containing 1"/>
    <property type="match status" value="1"/>
</dbReference>
<dbReference type="GeneID" id="19974029"/>
<dbReference type="AlphaFoldDB" id="W2RSD0"/>
<feature type="region of interest" description="Disordered" evidence="9">
    <location>
        <begin position="1"/>
        <end position="39"/>
    </location>
</feature>
<feature type="compositionally biased region" description="Basic and acidic residues" evidence="9">
    <location>
        <begin position="437"/>
        <end position="464"/>
    </location>
</feature>
<evidence type="ECO:0000256" key="6">
    <source>
        <dbReference type="ARBA" id="ARBA00023235"/>
    </source>
</evidence>
<dbReference type="VEuPathDB" id="FungiDB:HMPREF1541_06690"/>
<dbReference type="SUPFAM" id="SSF50978">
    <property type="entry name" value="WD40 repeat-like"/>
    <property type="match status" value="1"/>
</dbReference>
<dbReference type="PRINTS" id="PR00153">
    <property type="entry name" value="CSAPPISMRASE"/>
</dbReference>
<keyword evidence="12" id="KW-1185">Reference proteome</keyword>
<dbReference type="InParanoid" id="W2RSD0"/>
<dbReference type="GO" id="GO:0003755">
    <property type="term" value="F:peptidyl-prolyl cis-trans isomerase activity"/>
    <property type="evidence" value="ECO:0007669"/>
    <property type="project" value="UniProtKB-KW"/>
</dbReference>
<evidence type="ECO:0000313" key="11">
    <source>
        <dbReference type="EMBL" id="ETN38653.1"/>
    </source>
</evidence>
<dbReference type="InterPro" id="IPR020892">
    <property type="entry name" value="Cyclophilin-type_PPIase_CS"/>
</dbReference>
<dbReference type="CDD" id="cd01927">
    <property type="entry name" value="cyclophilin_WD40"/>
    <property type="match status" value="1"/>
</dbReference>
<dbReference type="GO" id="GO:0006457">
    <property type="term" value="P:protein folding"/>
    <property type="evidence" value="ECO:0007669"/>
    <property type="project" value="InterPro"/>
</dbReference>
<dbReference type="GO" id="GO:0005634">
    <property type="term" value="C:nucleus"/>
    <property type="evidence" value="ECO:0007669"/>
    <property type="project" value="UniProtKB-ARBA"/>
</dbReference>
<dbReference type="RefSeq" id="XP_008719242.1">
    <property type="nucleotide sequence ID" value="XM_008721020.1"/>
</dbReference>
<dbReference type="STRING" id="1220924.W2RSD0"/>
<dbReference type="InterPro" id="IPR044666">
    <property type="entry name" value="Cyclophilin_A-like"/>
</dbReference>
<dbReference type="PROSITE" id="PS50072">
    <property type="entry name" value="CSA_PPIASE_2"/>
    <property type="match status" value="1"/>
</dbReference>
<keyword evidence="5" id="KW-0697">Rotamase</keyword>
<dbReference type="Pfam" id="PF00160">
    <property type="entry name" value="Pro_isomerase"/>
    <property type="match status" value="1"/>
</dbReference>
<evidence type="ECO:0000256" key="1">
    <source>
        <dbReference type="ARBA" id="ARBA00000971"/>
    </source>
</evidence>
<dbReference type="Proteomes" id="UP000030752">
    <property type="component" value="Unassembled WGS sequence"/>
</dbReference>
<reference evidence="11 12" key="1">
    <citation type="submission" date="2013-03" db="EMBL/GenBank/DDBJ databases">
        <title>The Genome Sequence of Phialophora europaea CBS 101466.</title>
        <authorList>
            <consortium name="The Broad Institute Genomics Platform"/>
            <person name="Cuomo C."/>
            <person name="de Hoog S."/>
            <person name="Gorbushina A."/>
            <person name="Walker B."/>
            <person name="Young S.K."/>
            <person name="Zeng Q."/>
            <person name="Gargeya S."/>
            <person name="Fitzgerald M."/>
            <person name="Haas B."/>
            <person name="Abouelleil A."/>
            <person name="Allen A.W."/>
            <person name="Alvarado L."/>
            <person name="Arachchi H.M."/>
            <person name="Berlin A.M."/>
            <person name="Chapman S.B."/>
            <person name="Gainer-Dewar J."/>
            <person name="Goldberg J."/>
            <person name="Griggs A."/>
            <person name="Gujja S."/>
            <person name="Hansen M."/>
            <person name="Howarth C."/>
            <person name="Imamovic A."/>
            <person name="Ireland A."/>
            <person name="Larimer J."/>
            <person name="McCowan C."/>
            <person name="Murphy C."/>
            <person name="Pearson M."/>
            <person name="Poon T.W."/>
            <person name="Priest M."/>
            <person name="Roberts A."/>
            <person name="Saif S."/>
            <person name="Shea T."/>
            <person name="Sisk P."/>
            <person name="Sykes S."/>
            <person name="Wortman J."/>
            <person name="Nusbaum C."/>
            <person name="Birren B."/>
        </authorList>
    </citation>
    <scope>NUCLEOTIDE SEQUENCE [LARGE SCALE GENOMIC DNA]</scope>
    <source>
        <strain evidence="11 12">CBS 101466</strain>
    </source>
</reference>
<name>W2RSD0_CYPE1</name>
<comment type="catalytic activity">
    <reaction evidence="1">
        <text>[protein]-peptidylproline (omega=180) = [protein]-peptidylproline (omega=0)</text>
        <dbReference type="Rhea" id="RHEA:16237"/>
        <dbReference type="Rhea" id="RHEA-COMP:10747"/>
        <dbReference type="Rhea" id="RHEA-COMP:10748"/>
        <dbReference type="ChEBI" id="CHEBI:83833"/>
        <dbReference type="ChEBI" id="CHEBI:83834"/>
        <dbReference type="EC" id="5.2.1.8"/>
    </reaction>
</comment>
<evidence type="ECO:0000256" key="5">
    <source>
        <dbReference type="ARBA" id="ARBA00023110"/>
    </source>
</evidence>
<dbReference type="Pfam" id="PF00400">
    <property type="entry name" value="WD40"/>
    <property type="match status" value="1"/>
</dbReference>
<gene>
    <name evidence="11" type="ORF">HMPREF1541_06690</name>
</gene>
<evidence type="ECO:0000256" key="8">
    <source>
        <dbReference type="ARBA" id="ARBA00040798"/>
    </source>
</evidence>
<evidence type="ECO:0000259" key="10">
    <source>
        <dbReference type="PROSITE" id="PS50072"/>
    </source>
</evidence>
<evidence type="ECO:0000256" key="4">
    <source>
        <dbReference type="ARBA" id="ARBA00022737"/>
    </source>
</evidence>
<feature type="region of interest" description="Disordered" evidence="9">
    <location>
        <begin position="436"/>
        <end position="464"/>
    </location>
</feature>
<evidence type="ECO:0000256" key="9">
    <source>
        <dbReference type="SAM" id="MobiDB-lite"/>
    </source>
</evidence>
<dbReference type="InterPro" id="IPR036322">
    <property type="entry name" value="WD40_repeat_dom_sf"/>
</dbReference>
<dbReference type="eggNOG" id="KOG0882">
    <property type="taxonomic scope" value="Eukaryota"/>
</dbReference>
<organism evidence="11 12">
    <name type="scientific">Cyphellophora europaea (strain CBS 101466)</name>
    <name type="common">Phialophora europaea</name>
    <dbReference type="NCBI Taxonomy" id="1220924"/>
    <lineage>
        <taxon>Eukaryota</taxon>
        <taxon>Fungi</taxon>
        <taxon>Dikarya</taxon>
        <taxon>Ascomycota</taxon>
        <taxon>Pezizomycotina</taxon>
        <taxon>Eurotiomycetes</taxon>
        <taxon>Chaetothyriomycetidae</taxon>
        <taxon>Chaetothyriales</taxon>
        <taxon>Cyphellophoraceae</taxon>
        <taxon>Cyphellophora</taxon>
    </lineage>
</organism>
<dbReference type="SUPFAM" id="SSF50891">
    <property type="entry name" value="Cyclophilin-like"/>
    <property type="match status" value="1"/>
</dbReference>
<evidence type="ECO:0000313" key="12">
    <source>
        <dbReference type="Proteomes" id="UP000030752"/>
    </source>
</evidence>
<feature type="compositionally biased region" description="Low complexity" evidence="9">
    <location>
        <begin position="28"/>
        <end position="37"/>
    </location>
</feature>
<keyword evidence="4" id="KW-0677">Repeat</keyword>
<dbReference type="EC" id="5.2.1.8" evidence="2"/>
<dbReference type="InterPro" id="IPR001680">
    <property type="entry name" value="WD40_rpt"/>
</dbReference>
<dbReference type="InterPro" id="IPR029000">
    <property type="entry name" value="Cyclophilin-like_dom_sf"/>
</dbReference>
<evidence type="ECO:0000256" key="3">
    <source>
        <dbReference type="ARBA" id="ARBA00022574"/>
    </source>
</evidence>
<keyword evidence="6" id="KW-0413">Isomerase</keyword>
<protein>
    <recommendedName>
        <fullName evidence="8">Peptidyl-prolyl cis-trans isomerase-like 1</fullName>
        <ecNumber evidence="2">5.2.1.8</ecNumber>
    </recommendedName>
    <alternativeName>
        <fullName evidence="7">Rotamase</fullName>
    </alternativeName>
</protein>
<dbReference type="Gene3D" id="2.40.100.10">
    <property type="entry name" value="Cyclophilin-like"/>
    <property type="match status" value="1"/>
</dbReference>
<dbReference type="PANTHER" id="PTHR45625">
    <property type="entry name" value="PEPTIDYL-PROLYL CIS-TRANS ISOMERASE-RELATED"/>
    <property type="match status" value="1"/>
</dbReference>
<dbReference type="Gene3D" id="2.130.10.10">
    <property type="entry name" value="YVTN repeat-like/Quinoprotein amine dehydrogenase"/>
    <property type="match status" value="1"/>
</dbReference>
<dbReference type="EMBL" id="KB822722">
    <property type="protein sequence ID" value="ETN38653.1"/>
    <property type="molecule type" value="Genomic_DNA"/>
</dbReference>
<evidence type="ECO:0000256" key="7">
    <source>
        <dbReference type="ARBA" id="ARBA00029569"/>
    </source>
</evidence>
<dbReference type="SMART" id="SM00320">
    <property type="entry name" value="WD40"/>
    <property type="match status" value="5"/>
</dbReference>